<comment type="caution">
    <text evidence="1">The sequence shown here is derived from an EMBL/GenBank/DDBJ whole genome shotgun (WGS) entry which is preliminary data.</text>
</comment>
<proteinExistence type="predicted"/>
<dbReference type="RefSeq" id="WP_367843566.1">
    <property type="nucleotide sequence ID" value="NZ_JBFOHL010000002.1"/>
</dbReference>
<reference evidence="1 2" key="1">
    <citation type="submission" date="2024-06" db="EMBL/GenBank/DDBJ databases">
        <authorList>
            <person name="Woo H."/>
        </authorList>
    </citation>
    <scope>NUCLEOTIDE SEQUENCE [LARGE SCALE GENOMIC DNA]</scope>
    <source>
        <strain evidence="1 2">S2-g</strain>
    </source>
</reference>
<keyword evidence="2" id="KW-1185">Reference proteome</keyword>
<dbReference type="Proteomes" id="UP001556170">
    <property type="component" value="Unassembled WGS sequence"/>
</dbReference>
<sequence length="164" mass="17542">MDTRAALLELADQLGIDRAAVVRIPSADLSLWSTVPAEALPDYLRALGDAATRQAGKAPLDDTAAIHCQRCGPVFVHPSIAACLPMVNGWARAIGCPWCAIRKAGGYIPRPRVTCETCASFQPDPVNPVAGVNTCACGHGTHYPMQRHGCGDFHPDRDNEVNRD</sequence>
<evidence type="ECO:0000313" key="2">
    <source>
        <dbReference type="Proteomes" id="UP001556170"/>
    </source>
</evidence>
<evidence type="ECO:0000313" key="1">
    <source>
        <dbReference type="EMBL" id="MEW9623258.1"/>
    </source>
</evidence>
<protein>
    <submittedName>
        <fullName evidence="1">Uncharacterized protein</fullName>
    </submittedName>
</protein>
<organism evidence="1 2">
    <name type="scientific">Rhodanobacter geophilus</name>
    <dbReference type="NCBI Taxonomy" id="3162488"/>
    <lineage>
        <taxon>Bacteria</taxon>
        <taxon>Pseudomonadati</taxon>
        <taxon>Pseudomonadota</taxon>
        <taxon>Gammaproteobacteria</taxon>
        <taxon>Lysobacterales</taxon>
        <taxon>Rhodanobacteraceae</taxon>
        <taxon>Rhodanobacter</taxon>
    </lineage>
</organism>
<accession>A0ABV3QN20</accession>
<dbReference type="EMBL" id="JBFOHL010000002">
    <property type="protein sequence ID" value="MEW9623258.1"/>
    <property type="molecule type" value="Genomic_DNA"/>
</dbReference>
<name>A0ABV3QN20_9GAMM</name>
<gene>
    <name evidence="1" type="ORF">ABQJ56_03350</name>
</gene>